<dbReference type="AlphaFoldDB" id="A0AAD1UK14"/>
<accession>A0AAD1UK14</accession>
<sequence>MEKIRDQVNNTSFGPKGYLTIKQEIAKQHKIDSSRLRRYQWIEKVRTSKNLQKLLHVKSAKYNISRKESHSLSHPKGKKKLGPLKKVSTVSFKSPSSVDPFQRSVDFQKREKSWKEPKLNTRKSLVLSGTKFFAVAKESMEIEDQDTPGGLQNSMIPKNGKELMSLKMPLGVDNSPISPGKISVRESFSIVKPGLPKMPVISEQAYQEAEDSCSDIASTKKYKRAKSISKANIKKFPNFNKTVKRKEGATSRSIMIETDNLLDNTGTDRTANYDSLREFHNRTISQQDLKPVEKGYSESVLKAFKHLQDPPVMPSYLKTKLKLRHNLMSMLNKDSFDSSMKNPTQASLLSVSEIQDKIEHAQKQKLIEYVSKKKLYMKSMLHCD</sequence>
<dbReference type="EMBL" id="CAMPGE010009510">
    <property type="protein sequence ID" value="CAI2368375.1"/>
    <property type="molecule type" value="Genomic_DNA"/>
</dbReference>
<dbReference type="Proteomes" id="UP001295684">
    <property type="component" value="Unassembled WGS sequence"/>
</dbReference>
<proteinExistence type="predicted"/>
<evidence type="ECO:0000313" key="2">
    <source>
        <dbReference type="Proteomes" id="UP001295684"/>
    </source>
</evidence>
<gene>
    <name evidence="1" type="ORF">ECRASSUSDP1_LOCUS9666</name>
</gene>
<reference evidence="1" key="1">
    <citation type="submission" date="2023-07" db="EMBL/GenBank/DDBJ databases">
        <authorList>
            <consortium name="AG Swart"/>
            <person name="Singh M."/>
            <person name="Singh A."/>
            <person name="Seah K."/>
            <person name="Emmerich C."/>
        </authorList>
    </citation>
    <scope>NUCLEOTIDE SEQUENCE</scope>
    <source>
        <strain evidence="1">DP1</strain>
    </source>
</reference>
<organism evidence="1 2">
    <name type="scientific">Euplotes crassus</name>
    <dbReference type="NCBI Taxonomy" id="5936"/>
    <lineage>
        <taxon>Eukaryota</taxon>
        <taxon>Sar</taxon>
        <taxon>Alveolata</taxon>
        <taxon>Ciliophora</taxon>
        <taxon>Intramacronucleata</taxon>
        <taxon>Spirotrichea</taxon>
        <taxon>Hypotrichia</taxon>
        <taxon>Euplotida</taxon>
        <taxon>Euplotidae</taxon>
        <taxon>Moneuplotes</taxon>
    </lineage>
</organism>
<keyword evidence="2" id="KW-1185">Reference proteome</keyword>
<comment type="caution">
    <text evidence="1">The sequence shown here is derived from an EMBL/GenBank/DDBJ whole genome shotgun (WGS) entry which is preliminary data.</text>
</comment>
<name>A0AAD1UK14_EUPCR</name>
<evidence type="ECO:0000313" key="1">
    <source>
        <dbReference type="EMBL" id="CAI2368375.1"/>
    </source>
</evidence>
<protein>
    <submittedName>
        <fullName evidence="1">Uncharacterized protein</fullName>
    </submittedName>
</protein>